<comment type="caution">
    <text evidence="3">The sequence shown here is derived from an EMBL/GenBank/DDBJ whole genome shotgun (WGS) entry which is preliminary data.</text>
</comment>
<dbReference type="Gene3D" id="3.20.20.70">
    <property type="entry name" value="Aldolase class I"/>
    <property type="match status" value="1"/>
</dbReference>
<dbReference type="InterPro" id="IPR013785">
    <property type="entry name" value="Aldolase_TIM"/>
</dbReference>
<sequence>LKGKIGIIAPVTRSFCSSCSRLRLSASGELRPCLFSRTKVELLPILRGNLSLREKEKMIREAFKEAVKMKPVSMSKDHDADDIYIRSLGG</sequence>
<proteinExistence type="predicted"/>
<dbReference type="SUPFAM" id="SSF102114">
    <property type="entry name" value="Radical SAM enzymes"/>
    <property type="match status" value="1"/>
</dbReference>
<protein>
    <recommendedName>
        <fullName evidence="2">Molybdenum cofactor biosynthesis protein A-like twitch domain-containing protein</fullName>
    </recommendedName>
</protein>
<dbReference type="GO" id="GO:0061799">
    <property type="term" value="F:cyclic pyranopterin monophosphate synthase activity"/>
    <property type="evidence" value="ECO:0007669"/>
    <property type="project" value="TreeGrafter"/>
</dbReference>
<organism evidence="3">
    <name type="scientific">marine sediment metagenome</name>
    <dbReference type="NCBI Taxonomy" id="412755"/>
    <lineage>
        <taxon>unclassified sequences</taxon>
        <taxon>metagenomes</taxon>
        <taxon>ecological metagenomes</taxon>
    </lineage>
</organism>
<dbReference type="InterPro" id="IPR010505">
    <property type="entry name" value="MoaA_twitch"/>
</dbReference>
<dbReference type="InterPro" id="IPR050105">
    <property type="entry name" value="MoCo_biosynth_MoaA/MoaC"/>
</dbReference>
<evidence type="ECO:0000259" key="2">
    <source>
        <dbReference type="Pfam" id="PF06463"/>
    </source>
</evidence>
<dbReference type="CDD" id="cd21117">
    <property type="entry name" value="Twitch_MoaA"/>
    <property type="match status" value="1"/>
</dbReference>
<accession>A0A0F9L7L6</accession>
<dbReference type="Pfam" id="PF06463">
    <property type="entry name" value="Mob_synth_C"/>
    <property type="match status" value="1"/>
</dbReference>
<dbReference type="GO" id="GO:0051539">
    <property type="term" value="F:4 iron, 4 sulfur cluster binding"/>
    <property type="evidence" value="ECO:0007669"/>
    <property type="project" value="UniProtKB-KW"/>
</dbReference>
<dbReference type="AlphaFoldDB" id="A0A0F9L7L6"/>
<dbReference type="GO" id="GO:0061798">
    <property type="term" value="F:GTP 3',8'-cyclase activity"/>
    <property type="evidence" value="ECO:0007669"/>
    <property type="project" value="TreeGrafter"/>
</dbReference>
<evidence type="ECO:0000313" key="3">
    <source>
        <dbReference type="EMBL" id="KKM83401.1"/>
    </source>
</evidence>
<dbReference type="EMBL" id="LAZR01007719">
    <property type="protein sequence ID" value="KKM83401.1"/>
    <property type="molecule type" value="Genomic_DNA"/>
</dbReference>
<dbReference type="InterPro" id="IPR058240">
    <property type="entry name" value="rSAM_sf"/>
</dbReference>
<keyword evidence="1" id="KW-0501">Molybdenum cofactor biosynthesis</keyword>
<feature type="domain" description="Molybdenum cofactor biosynthesis protein A-like twitch" evidence="2">
    <location>
        <begin position="2"/>
        <end position="72"/>
    </location>
</feature>
<evidence type="ECO:0000256" key="1">
    <source>
        <dbReference type="ARBA" id="ARBA00023150"/>
    </source>
</evidence>
<dbReference type="PANTHER" id="PTHR22960:SF0">
    <property type="entry name" value="MOLYBDENUM COFACTOR BIOSYNTHESIS PROTEIN 1"/>
    <property type="match status" value="1"/>
</dbReference>
<name>A0A0F9L7L6_9ZZZZ</name>
<dbReference type="PANTHER" id="PTHR22960">
    <property type="entry name" value="MOLYBDOPTERIN COFACTOR SYNTHESIS PROTEIN A"/>
    <property type="match status" value="1"/>
</dbReference>
<dbReference type="GO" id="GO:0006777">
    <property type="term" value="P:Mo-molybdopterin cofactor biosynthetic process"/>
    <property type="evidence" value="ECO:0007669"/>
    <property type="project" value="UniProtKB-KW"/>
</dbReference>
<reference evidence="3" key="1">
    <citation type="journal article" date="2015" name="Nature">
        <title>Complex archaea that bridge the gap between prokaryotes and eukaryotes.</title>
        <authorList>
            <person name="Spang A."/>
            <person name="Saw J.H."/>
            <person name="Jorgensen S.L."/>
            <person name="Zaremba-Niedzwiedzka K."/>
            <person name="Martijn J."/>
            <person name="Lind A.E."/>
            <person name="van Eijk R."/>
            <person name="Schleper C."/>
            <person name="Guy L."/>
            <person name="Ettema T.J."/>
        </authorList>
    </citation>
    <scope>NUCLEOTIDE SEQUENCE</scope>
</reference>
<feature type="non-terminal residue" evidence="3">
    <location>
        <position position="1"/>
    </location>
</feature>
<gene>
    <name evidence="3" type="ORF">LCGC14_1309750</name>
</gene>